<comment type="caution">
    <text evidence="6">The sequence shown here is derived from an EMBL/GenBank/DDBJ whole genome shotgun (WGS) entry which is preliminary data.</text>
</comment>
<dbReference type="InterPro" id="IPR001763">
    <property type="entry name" value="Rhodanese-like_dom"/>
</dbReference>
<evidence type="ECO:0000259" key="4">
    <source>
        <dbReference type="PROSITE" id="PS50206"/>
    </source>
</evidence>
<dbReference type="RefSeq" id="WP_425602800.1">
    <property type="nucleotide sequence ID" value="NZ_JAAAML010000007.1"/>
</dbReference>
<dbReference type="CDD" id="cd00090">
    <property type="entry name" value="HTH_ARSR"/>
    <property type="match status" value="1"/>
</dbReference>
<evidence type="ECO:0000313" key="7">
    <source>
        <dbReference type="Proteomes" id="UP001320715"/>
    </source>
</evidence>
<dbReference type="EMBL" id="JAAAML010000007">
    <property type="protein sequence ID" value="MCO6411061.1"/>
    <property type="molecule type" value="Genomic_DNA"/>
</dbReference>
<dbReference type="Gene3D" id="3.40.250.10">
    <property type="entry name" value="Rhodanese-like domain"/>
    <property type="match status" value="1"/>
</dbReference>
<evidence type="ECO:0000259" key="5">
    <source>
        <dbReference type="PROSITE" id="PS50987"/>
    </source>
</evidence>
<dbReference type="NCBIfam" id="NF033788">
    <property type="entry name" value="HTH_metalloreg"/>
    <property type="match status" value="1"/>
</dbReference>
<organism evidence="6 7">
    <name type="scientific">Hoeflea alexandrii</name>
    <dbReference type="NCBI Taxonomy" id="288436"/>
    <lineage>
        <taxon>Bacteria</taxon>
        <taxon>Pseudomonadati</taxon>
        <taxon>Pseudomonadota</taxon>
        <taxon>Alphaproteobacteria</taxon>
        <taxon>Hyphomicrobiales</taxon>
        <taxon>Rhizobiaceae</taxon>
        <taxon>Hoeflea</taxon>
    </lineage>
</organism>
<dbReference type="SUPFAM" id="SSF52821">
    <property type="entry name" value="Rhodanese/Cell cycle control phosphatase"/>
    <property type="match status" value="1"/>
</dbReference>
<feature type="domain" description="Rhodanese" evidence="4">
    <location>
        <begin position="129"/>
        <end position="218"/>
    </location>
</feature>
<name>A0ABT1CZR7_9HYPH</name>
<dbReference type="SMART" id="SM00418">
    <property type="entry name" value="HTH_ARSR"/>
    <property type="match status" value="1"/>
</dbReference>
<dbReference type="InterPro" id="IPR036390">
    <property type="entry name" value="WH_DNA-bd_sf"/>
</dbReference>
<gene>
    <name evidence="6" type="ORF">GTW23_23015</name>
</gene>
<reference evidence="6 7" key="1">
    <citation type="submission" date="2020-01" db="EMBL/GenBank/DDBJ databases">
        <title>Genomes of bacteria type strains.</title>
        <authorList>
            <person name="Chen J."/>
            <person name="Zhu S."/>
            <person name="Yang J."/>
        </authorList>
    </citation>
    <scope>NUCLEOTIDE SEQUENCE [LARGE SCALE GENOMIC DNA]</scope>
    <source>
        <strain evidence="6 7">DSM 16655</strain>
    </source>
</reference>
<protein>
    <submittedName>
        <fullName evidence="6">Metalloregulator ArsR/SmtB family transcription factor</fullName>
    </submittedName>
</protein>
<dbReference type="InterPro" id="IPR011991">
    <property type="entry name" value="ArsR-like_HTH"/>
</dbReference>
<dbReference type="InterPro" id="IPR036388">
    <property type="entry name" value="WH-like_DNA-bd_sf"/>
</dbReference>
<sequence>MSISPKLALLEEYALVARALSAPARLSILEQLSQGERGVEALAEKTGLTFANCSQHLQQLRRSGLVTSRRDGKAVIYRLSDAKTLALMDLLRIVAERNLAQVERILRGLSGGDDAPEPMSRKELAERLADGSVTVLDVRPADEYAMGHIAGAQNVSLADLERILLKLAPDAEIVAYCRGPYCVYAHQAVATLRRHGLNARRLDGGLPEWREDGRPVHLGAN</sequence>
<keyword evidence="7" id="KW-1185">Reference proteome</keyword>
<dbReference type="PRINTS" id="PR00778">
    <property type="entry name" value="HTHARSR"/>
</dbReference>
<evidence type="ECO:0000256" key="1">
    <source>
        <dbReference type="ARBA" id="ARBA00023015"/>
    </source>
</evidence>
<dbReference type="PANTHER" id="PTHR43132:SF8">
    <property type="entry name" value="HTH-TYPE TRANSCRIPTIONAL REGULATOR KMTR"/>
    <property type="match status" value="1"/>
</dbReference>
<dbReference type="InterPro" id="IPR001845">
    <property type="entry name" value="HTH_ArsR_DNA-bd_dom"/>
</dbReference>
<dbReference type="CDD" id="cd00158">
    <property type="entry name" value="RHOD"/>
    <property type="match status" value="1"/>
</dbReference>
<keyword evidence="2" id="KW-0238">DNA-binding</keyword>
<dbReference type="InterPro" id="IPR051011">
    <property type="entry name" value="Metal_resp_trans_reg"/>
</dbReference>
<proteinExistence type="predicted"/>
<dbReference type="SMART" id="SM00450">
    <property type="entry name" value="RHOD"/>
    <property type="match status" value="1"/>
</dbReference>
<dbReference type="PROSITE" id="PS50987">
    <property type="entry name" value="HTH_ARSR_2"/>
    <property type="match status" value="1"/>
</dbReference>
<keyword evidence="3" id="KW-0804">Transcription</keyword>
<dbReference type="Pfam" id="PF00581">
    <property type="entry name" value="Rhodanese"/>
    <property type="match status" value="1"/>
</dbReference>
<dbReference type="SUPFAM" id="SSF46785">
    <property type="entry name" value="Winged helix' DNA-binding domain"/>
    <property type="match status" value="1"/>
</dbReference>
<accession>A0ABT1CZR7</accession>
<dbReference type="PROSITE" id="PS50206">
    <property type="entry name" value="RHODANESE_3"/>
    <property type="match status" value="1"/>
</dbReference>
<evidence type="ECO:0000313" key="6">
    <source>
        <dbReference type="EMBL" id="MCO6411061.1"/>
    </source>
</evidence>
<dbReference type="PANTHER" id="PTHR43132">
    <property type="entry name" value="ARSENICAL RESISTANCE OPERON REPRESSOR ARSR-RELATED"/>
    <property type="match status" value="1"/>
</dbReference>
<dbReference type="Pfam" id="PF01022">
    <property type="entry name" value="HTH_5"/>
    <property type="match status" value="1"/>
</dbReference>
<dbReference type="Proteomes" id="UP001320715">
    <property type="component" value="Unassembled WGS sequence"/>
</dbReference>
<evidence type="ECO:0000256" key="3">
    <source>
        <dbReference type="ARBA" id="ARBA00023163"/>
    </source>
</evidence>
<dbReference type="Gene3D" id="1.10.10.10">
    <property type="entry name" value="Winged helix-like DNA-binding domain superfamily/Winged helix DNA-binding domain"/>
    <property type="match status" value="1"/>
</dbReference>
<keyword evidence="1" id="KW-0805">Transcription regulation</keyword>
<feature type="domain" description="HTH arsR-type" evidence="5">
    <location>
        <begin position="5"/>
        <end position="99"/>
    </location>
</feature>
<evidence type="ECO:0000256" key="2">
    <source>
        <dbReference type="ARBA" id="ARBA00023125"/>
    </source>
</evidence>
<dbReference type="InterPro" id="IPR036873">
    <property type="entry name" value="Rhodanese-like_dom_sf"/>
</dbReference>